<comment type="caution">
    <text evidence="3">The sequence shown here is derived from an EMBL/GenBank/DDBJ whole genome shotgun (WGS) entry which is preliminary data.</text>
</comment>
<sequence>MNILVCLKDVPDPSAFIEIASDNLSFRIESSAPYVMSSLDEQALELALTIKDSCPGVSIHALAIGADRSLPVLRRALGMGADKAILGSLPDLSLYEDPLVVASAIAFWSKTQRYSLYLLGAASDDLMQGQVGPMLAELMGLPCATCVVSVVAIEEEAVRCVREVDGGLRSVLEVDLPAVITVLSSQRTPRYPSLSNMLRAKKMPPERFNFDEALSLDTQRLEMSYHYPAKERNTLVLEGDAASQADRLIEFLRGKGLL</sequence>
<gene>
    <name evidence="3" type="ORF">ENV54_06105</name>
</gene>
<dbReference type="InterPro" id="IPR014729">
    <property type="entry name" value="Rossmann-like_a/b/a_fold"/>
</dbReference>
<proteinExistence type="predicted"/>
<organism evidence="3">
    <name type="scientific">Desulfomonile tiedjei</name>
    <dbReference type="NCBI Taxonomy" id="2358"/>
    <lineage>
        <taxon>Bacteria</taxon>
        <taxon>Pseudomonadati</taxon>
        <taxon>Thermodesulfobacteriota</taxon>
        <taxon>Desulfomonilia</taxon>
        <taxon>Desulfomonilales</taxon>
        <taxon>Desulfomonilaceae</taxon>
        <taxon>Desulfomonile</taxon>
    </lineage>
</organism>
<evidence type="ECO:0000259" key="2">
    <source>
        <dbReference type="SMART" id="SM00893"/>
    </source>
</evidence>
<dbReference type="Gene3D" id="3.40.50.620">
    <property type="entry name" value="HUPs"/>
    <property type="match status" value="1"/>
</dbReference>
<keyword evidence="1" id="KW-0249">Electron transport</keyword>
<dbReference type="EMBL" id="DTGT01000186">
    <property type="protein sequence ID" value="HGH60854.1"/>
    <property type="molecule type" value="Genomic_DNA"/>
</dbReference>
<dbReference type="AlphaFoldDB" id="A0A7C4EUQ7"/>
<dbReference type="GO" id="GO:0009055">
    <property type="term" value="F:electron transfer activity"/>
    <property type="evidence" value="ECO:0007669"/>
    <property type="project" value="InterPro"/>
</dbReference>
<name>A0A7C4EUQ7_9BACT</name>
<dbReference type="SMART" id="SM00893">
    <property type="entry name" value="ETF"/>
    <property type="match status" value="1"/>
</dbReference>
<feature type="domain" description="Electron transfer flavoprotein alpha/beta-subunit N-terminal" evidence="2">
    <location>
        <begin position="24"/>
        <end position="212"/>
    </location>
</feature>
<dbReference type="SUPFAM" id="SSF52402">
    <property type="entry name" value="Adenine nucleotide alpha hydrolases-like"/>
    <property type="match status" value="1"/>
</dbReference>
<dbReference type="PIRSF" id="PIRSF000090">
    <property type="entry name" value="Beta-ETF"/>
    <property type="match status" value="1"/>
</dbReference>
<dbReference type="InterPro" id="IPR014730">
    <property type="entry name" value="ETF_a/b_N"/>
</dbReference>
<dbReference type="InterPro" id="IPR012255">
    <property type="entry name" value="ETF_b"/>
</dbReference>
<reference evidence="3" key="1">
    <citation type="journal article" date="2020" name="mSystems">
        <title>Genome- and Community-Level Interaction Insights into Carbon Utilization and Element Cycling Functions of Hydrothermarchaeota in Hydrothermal Sediment.</title>
        <authorList>
            <person name="Zhou Z."/>
            <person name="Liu Y."/>
            <person name="Xu W."/>
            <person name="Pan J."/>
            <person name="Luo Z.H."/>
            <person name="Li M."/>
        </authorList>
    </citation>
    <scope>NUCLEOTIDE SEQUENCE [LARGE SCALE GENOMIC DNA]</scope>
    <source>
        <strain evidence="3">SpSt-769</strain>
    </source>
</reference>
<protein>
    <submittedName>
        <fullName evidence="3">Electron transfer flavoprotein subunit beta/FixA family protein</fullName>
    </submittedName>
</protein>
<dbReference type="PANTHER" id="PTHR21294">
    <property type="entry name" value="ELECTRON TRANSFER FLAVOPROTEIN BETA-SUBUNIT"/>
    <property type="match status" value="1"/>
</dbReference>
<accession>A0A7C4EUQ7</accession>
<evidence type="ECO:0000256" key="1">
    <source>
        <dbReference type="ARBA" id="ARBA00022982"/>
    </source>
</evidence>
<keyword evidence="1" id="KW-0813">Transport</keyword>
<dbReference type="Pfam" id="PF01012">
    <property type="entry name" value="ETF"/>
    <property type="match status" value="1"/>
</dbReference>
<evidence type="ECO:0000313" key="3">
    <source>
        <dbReference type="EMBL" id="HGH60854.1"/>
    </source>
</evidence>